<dbReference type="GO" id="GO:0004674">
    <property type="term" value="F:protein serine/threonine kinase activity"/>
    <property type="evidence" value="ECO:0007669"/>
    <property type="project" value="UniProtKB-KW"/>
</dbReference>
<dbReference type="PROSITE" id="PS50011">
    <property type="entry name" value="PROTEIN_KINASE_DOM"/>
    <property type="match status" value="1"/>
</dbReference>
<keyword evidence="5" id="KW-0808">Transferase</keyword>
<comment type="similarity">
    <text evidence="2">Belongs to the protein kinase superfamily. CAMK Ser/Thr protein kinase family. SNF1 subfamily.</text>
</comment>
<sequence>MFLHVFGYISFLFLGGNGRGSGVLFCPTSMSPMENTSNILMQKYELGKLLGQGTFGKVFYARSTITNQSVAVKVIDKDKVIKTGQANQIKREISVMRLVKHPNIIELFEVMATKSKIYFVMEYAKGGELFKKVARGKLREDVAQKYFRQLVNAVDFCHSRGVYHRDIKAENILLDENEDLKVSDFGLSALAESKQQDGLLHTTCGTPAYVAPEVIKRKGYYPFHDPNLMEMYTKISKAEYTCPNWFPRGVQRLLSKMLDPNPDTRISIDKIKQCSWFKKGANGKQKTQERETAVTNHSDQCGDEARQESVVPVSINAFDIISLSPGFNLCGLFEDSVQKREARFTSRQPASAIISRLEEIAKRLKLKIKKRAAGLLKLEGIHEGRKGVLSIDAEIFEVTPLLHLVEVKKSNGDTLEYEKILKEDIRPALKDIVWVWQGDQQEESQQLEQQQQQQSES</sequence>
<dbReference type="PROSITE" id="PS00107">
    <property type="entry name" value="PROTEIN_KINASE_ATP"/>
    <property type="match status" value="1"/>
</dbReference>
<dbReference type="InterPro" id="IPR017441">
    <property type="entry name" value="Protein_kinase_ATP_BS"/>
</dbReference>
<dbReference type="GO" id="GO:0007165">
    <property type="term" value="P:signal transduction"/>
    <property type="evidence" value="ECO:0007669"/>
    <property type="project" value="InterPro"/>
</dbReference>
<dbReference type="EMBL" id="QJKJ01008763">
    <property type="protein sequence ID" value="RDX78746.1"/>
    <property type="molecule type" value="Genomic_DNA"/>
</dbReference>
<evidence type="ECO:0000313" key="19">
    <source>
        <dbReference type="EMBL" id="RDX78746.1"/>
    </source>
</evidence>
<gene>
    <name evidence="19" type="primary">CIPK10</name>
    <name evidence="19" type="ORF">CR513_40929</name>
</gene>
<feature type="domain" description="NAF" evidence="18">
    <location>
        <begin position="310"/>
        <end position="334"/>
    </location>
</feature>
<evidence type="ECO:0000256" key="10">
    <source>
        <dbReference type="ARBA" id="ARBA00047899"/>
    </source>
</evidence>
<dbReference type="OrthoDB" id="193931at2759"/>
<dbReference type="SMART" id="SM00220">
    <property type="entry name" value="S_TKc"/>
    <property type="match status" value="1"/>
</dbReference>
<evidence type="ECO:0000256" key="5">
    <source>
        <dbReference type="ARBA" id="ARBA00022679"/>
    </source>
</evidence>
<keyword evidence="20" id="KW-1185">Reference proteome</keyword>
<dbReference type="GO" id="GO:0106310">
    <property type="term" value="F:protein serine kinase activity"/>
    <property type="evidence" value="ECO:0007669"/>
    <property type="project" value="RHEA"/>
</dbReference>
<dbReference type="Gene3D" id="1.10.510.10">
    <property type="entry name" value="Transferase(Phosphotransferase) domain 1"/>
    <property type="match status" value="1"/>
</dbReference>
<evidence type="ECO:0000256" key="1">
    <source>
        <dbReference type="ARBA" id="ARBA00001936"/>
    </source>
</evidence>
<feature type="non-terminal residue" evidence="19">
    <location>
        <position position="1"/>
    </location>
</feature>
<dbReference type="Gene3D" id="3.30.310.80">
    <property type="entry name" value="Kinase associated domain 1, KA1"/>
    <property type="match status" value="1"/>
</dbReference>
<feature type="binding site" evidence="13">
    <location>
        <position position="73"/>
    </location>
    <ligand>
        <name>ATP</name>
        <dbReference type="ChEBI" id="CHEBI:30616"/>
    </ligand>
</feature>
<dbReference type="EC" id="2.7.11.1" evidence="3"/>
<dbReference type="PROSITE" id="PS50816">
    <property type="entry name" value="NAF"/>
    <property type="match status" value="1"/>
</dbReference>
<evidence type="ECO:0000256" key="15">
    <source>
        <dbReference type="SAM" id="MobiDB-lite"/>
    </source>
</evidence>
<dbReference type="Pfam" id="PF00069">
    <property type="entry name" value="Pkinase"/>
    <property type="match status" value="1"/>
</dbReference>
<evidence type="ECO:0000259" key="18">
    <source>
        <dbReference type="PROSITE" id="PS50816"/>
    </source>
</evidence>
<comment type="catalytic activity">
    <reaction evidence="11">
        <text>L-seryl-[protein] + ATP = O-phospho-L-seryl-[protein] + ADP + H(+)</text>
        <dbReference type="Rhea" id="RHEA:17989"/>
        <dbReference type="Rhea" id="RHEA-COMP:9863"/>
        <dbReference type="Rhea" id="RHEA-COMP:11604"/>
        <dbReference type="ChEBI" id="CHEBI:15378"/>
        <dbReference type="ChEBI" id="CHEBI:29999"/>
        <dbReference type="ChEBI" id="CHEBI:30616"/>
        <dbReference type="ChEBI" id="CHEBI:83421"/>
        <dbReference type="ChEBI" id="CHEBI:456216"/>
        <dbReference type="EC" id="2.7.11.1"/>
    </reaction>
</comment>
<feature type="signal peptide" evidence="16">
    <location>
        <begin position="1"/>
        <end position="18"/>
    </location>
</feature>
<feature type="chain" id="PRO_5016918374" description="non-specific serine/threonine protein kinase" evidence="16">
    <location>
        <begin position="19"/>
        <end position="457"/>
    </location>
</feature>
<dbReference type="InterPro" id="IPR008271">
    <property type="entry name" value="Ser/Thr_kinase_AS"/>
</dbReference>
<feature type="region of interest" description="Disordered" evidence="15">
    <location>
        <begin position="282"/>
        <end position="301"/>
    </location>
</feature>
<reference evidence="19" key="1">
    <citation type="submission" date="2018-05" db="EMBL/GenBank/DDBJ databases">
        <title>Draft genome of Mucuna pruriens seed.</title>
        <authorList>
            <person name="Nnadi N.E."/>
            <person name="Vos R."/>
            <person name="Hasami M.H."/>
            <person name="Devisetty U.K."/>
            <person name="Aguiy J.C."/>
        </authorList>
    </citation>
    <scope>NUCLEOTIDE SEQUENCE [LARGE SCALE GENOMIC DNA]</scope>
    <source>
        <strain evidence="19">JCA_2017</strain>
    </source>
</reference>
<evidence type="ECO:0000313" key="20">
    <source>
        <dbReference type="Proteomes" id="UP000257109"/>
    </source>
</evidence>
<dbReference type="InterPro" id="IPR018451">
    <property type="entry name" value="NAF/FISL_domain"/>
</dbReference>
<organism evidence="19 20">
    <name type="scientific">Mucuna pruriens</name>
    <name type="common">Velvet bean</name>
    <name type="synonym">Dolichos pruriens</name>
    <dbReference type="NCBI Taxonomy" id="157652"/>
    <lineage>
        <taxon>Eukaryota</taxon>
        <taxon>Viridiplantae</taxon>
        <taxon>Streptophyta</taxon>
        <taxon>Embryophyta</taxon>
        <taxon>Tracheophyta</taxon>
        <taxon>Spermatophyta</taxon>
        <taxon>Magnoliopsida</taxon>
        <taxon>eudicotyledons</taxon>
        <taxon>Gunneridae</taxon>
        <taxon>Pentapetalae</taxon>
        <taxon>rosids</taxon>
        <taxon>fabids</taxon>
        <taxon>Fabales</taxon>
        <taxon>Fabaceae</taxon>
        <taxon>Papilionoideae</taxon>
        <taxon>50 kb inversion clade</taxon>
        <taxon>NPAAA clade</taxon>
        <taxon>indigoferoid/millettioid clade</taxon>
        <taxon>Phaseoleae</taxon>
        <taxon>Mucuna</taxon>
    </lineage>
</organism>
<evidence type="ECO:0000256" key="9">
    <source>
        <dbReference type="ARBA" id="ARBA00023211"/>
    </source>
</evidence>
<evidence type="ECO:0000256" key="11">
    <source>
        <dbReference type="ARBA" id="ARBA00048679"/>
    </source>
</evidence>
<dbReference type="AlphaFoldDB" id="A0A371FKC3"/>
<proteinExistence type="inferred from homology"/>
<evidence type="ECO:0000256" key="6">
    <source>
        <dbReference type="ARBA" id="ARBA00022741"/>
    </source>
</evidence>
<dbReference type="CDD" id="cd12195">
    <property type="entry name" value="CIPK_C"/>
    <property type="match status" value="1"/>
</dbReference>
<keyword evidence="7 19" id="KW-0418">Kinase</keyword>
<feature type="domain" description="Protein kinase" evidence="17">
    <location>
        <begin position="44"/>
        <end position="277"/>
    </location>
</feature>
<keyword evidence="4 14" id="KW-0723">Serine/threonine-protein kinase</keyword>
<dbReference type="GO" id="GO:0005524">
    <property type="term" value="F:ATP binding"/>
    <property type="evidence" value="ECO:0007669"/>
    <property type="project" value="UniProtKB-UniRule"/>
</dbReference>
<keyword evidence="6 13" id="KW-0547">Nucleotide-binding</keyword>
<name>A0A371FKC3_MUCPR</name>
<evidence type="ECO:0000256" key="14">
    <source>
        <dbReference type="RuleBase" id="RU000304"/>
    </source>
</evidence>
<dbReference type="Pfam" id="PF03822">
    <property type="entry name" value="NAF"/>
    <property type="match status" value="1"/>
</dbReference>
<dbReference type="InterPro" id="IPR004041">
    <property type="entry name" value="NAF_dom"/>
</dbReference>
<dbReference type="PANTHER" id="PTHR43895">
    <property type="entry name" value="CALCIUM/CALMODULIN-DEPENDENT PROTEIN KINASE KINASE-RELATED"/>
    <property type="match status" value="1"/>
</dbReference>
<evidence type="ECO:0000256" key="16">
    <source>
        <dbReference type="SAM" id="SignalP"/>
    </source>
</evidence>
<keyword evidence="8 13" id="KW-0067">ATP-binding</keyword>
<comment type="caution">
    <text evidence="19">The sequence shown here is derived from an EMBL/GenBank/DDBJ whole genome shotgun (WGS) entry which is preliminary data.</text>
</comment>
<comment type="catalytic activity">
    <reaction evidence="10">
        <text>L-threonyl-[protein] + ATP = O-phospho-L-threonyl-[protein] + ADP + H(+)</text>
        <dbReference type="Rhea" id="RHEA:46608"/>
        <dbReference type="Rhea" id="RHEA-COMP:11060"/>
        <dbReference type="Rhea" id="RHEA-COMP:11605"/>
        <dbReference type="ChEBI" id="CHEBI:15378"/>
        <dbReference type="ChEBI" id="CHEBI:30013"/>
        <dbReference type="ChEBI" id="CHEBI:30616"/>
        <dbReference type="ChEBI" id="CHEBI:61977"/>
        <dbReference type="ChEBI" id="CHEBI:456216"/>
        <dbReference type="EC" id="2.7.11.1"/>
    </reaction>
</comment>
<comment type="cofactor">
    <cofactor evidence="1">
        <name>Mn(2+)</name>
        <dbReference type="ChEBI" id="CHEBI:29035"/>
    </cofactor>
</comment>
<comment type="function">
    <text evidence="12">CIPK serine-threonine protein kinases interact with CBL proteins. Binding of a CBL protein to the regulatory NAF domain of CIPK protein lead to the activation of the kinase in a calcium-dependent manner.</text>
</comment>
<dbReference type="InterPro" id="IPR011009">
    <property type="entry name" value="Kinase-like_dom_sf"/>
</dbReference>
<keyword evidence="9" id="KW-0464">Manganese</keyword>
<dbReference type="PANTHER" id="PTHR43895:SF163">
    <property type="entry name" value="NON-SPECIFIC SERINE_THREONINE PROTEIN KINASE"/>
    <property type="match status" value="1"/>
</dbReference>
<evidence type="ECO:0000256" key="13">
    <source>
        <dbReference type="PROSITE-ProRule" id="PRU10141"/>
    </source>
</evidence>
<dbReference type="FunFam" id="3.30.310.80:FF:000005">
    <property type="entry name" value="Non-specific serine/threonine protein kinase"/>
    <property type="match status" value="1"/>
</dbReference>
<evidence type="ECO:0000256" key="12">
    <source>
        <dbReference type="ARBA" id="ARBA00058225"/>
    </source>
</evidence>
<keyword evidence="16" id="KW-0732">Signal</keyword>
<evidence type="ECO:0000256" key="7">
    <source>
        <dbReference type="ARBA" id="ARBA00022777"/>
    </source>
</evidence>
<dbReference type="SUPFAM" id="SSF56112">
    <property type="entry name" value="Protein kinase-like (PK-like)"/>
    <property type="match status" value="1"/>
</dbReference>
<dbReference type="STRING" id="157652.A0A371FKC3"/>
<evidence type="ECO:0000256" key="4">
    <source>
        <dbReference type="ARBA" id="ARBA00022527"/>
    </source>
</evidence>
<evidence type="ECO:0000256" key="3">
    <source>
        <dbReference type="ARBA" id="ARBA00012513"/>
    </source>
</evidence>
<evidence type="ECO:0000256" key="2">
    <source>
        <dbReference type="ARBA" id="ARBA00006234"/>
    </source>
</evidence>
<protein>
    <recommendedName>
        <fullName evidence="3">non-specific serine/threonine protein kinase</fullName>
        <ecNumber evidence="3">2.7.11.1</ecNumber>
    </recommendedName>
</protein>
<dbReference type="InterPro" id="IPR000719">
    <property type="entry name" value="Prot_kinase_dom"/>
</dbReference>
<dbReference type="Proteomes" id="UP000257109">
    <property type="component" value="Unassembled WGS sequence"/>
</dbReference>
<dbReference type="FunFam" id="3.30.200.20:FF:000096">
    <property type="entry name" value="Non-specific serine/threonine protein kinase"/>
    <property type="match status" value="1"/>
</dbReference>
<dbReference type="FunFam" id="1.10.510.10:FF:000571">
    <property type="entry name" value="Maternal embryonic leucine zipper kinase"/>
    <property type="match status" value="1"/>
</dbReference>
<accession>A0A371FKC3</accession>
<evidence type="ECO:0000256" key="8">
    <source>
        <dbReference type="ARBA" id="ARBA00022840"/>
    </source>
</evidence>
<dbReference type="PROSITE" id="PS00108">
    <property type="entry name" value="PROTEIN_KINASE_ST"/>
    <property type="match status" value="1"/>
</dbReference>
<evidence type="ECO:0000259" key="17">
    <source>
        <dbReference type="PROSITE" id="PS50011"/>
    </source>
</evidence>